<accession>A0A075SIM7</accession>
<proteinExistence type="predicted"/>
<name>A0A075SIM7_STRSU</name>
<dbReference type="HOGENOM" id="CLU_126025_0_0_9"/>
<keyword evidence="1" id="KW-0472">Membrane</keyword>
<evidence type="ECO:0008006" key="4">
    <source>
        <dbReference type="Google" id="ProtNLM"/>
    </source>
</evidence>
<dbReference type="EMBL" id="CP008921">
    <property type="protein sequence ID" value="AIG43698.1"/>
    <property type="molecule type" value="Genomic_DNA"/>
</dbReference>
<protein>
    <recommendedName>
        <fullName evidence="4">Surface antigen negative regulator Par</fullName>
    </recommendedName>
</protein>
<organism evidence="2 3">
    <name type="scientific">Streptococcus suis 6407</name>
    <dbReference type="NCBI Taxonomy" id="1214179"/>
    <lineage>
        <taxon>Bacteria</taxon>
        <taxon>Bacillati</taxon>
        <taxon>Bacillota</taxon>
        <taxon>Bacilli</taxon>
        <taxon>Lactobacillales</taxon>
        <taxon>Streptococcaceae</taxon>
        <taxon>Streptococcus</taxon>
    </lineage>
</organism>
<keyword evidence="1" id="KW-1133">Transmembrane helix</keyword>
<evidence type="ECO:0000256" key="1">
    <source>
        <dbReference type="SAM" id="Phobius"/>
    </source>
</evidence>
<dbReference type="PATRIC" id="fig|1214179.4.peg.1272"/>
<evidence type="ECO:0000313" key="2">
    <source>
        <dbReference type="EMBL" id="AIG43698.1"/>
    </source>
</evidence>
<reference evidence="2 3" key="1">
    <citation type="journal article" date="2014" name="Genome Announc.">
        <title>Whole-Genome Sequence of Streptococcus suis Serotype 4 Reference Strain 6407.</title>
        <authorList>
            <person name="Wang K."/>
            <person name="Chen J."/>
            <person name="Yao H."/>
            <person name="Lu C."/>
        </authorList>
    </citation>
    <scope>NUCLEOTIDE SEQUENCE [LARGE SCALE GENOMIC DNA]</scope>
    <source>
        <strain evidence="2">6407</strain>
    </source>
</reference>
<keyword evidence="1" id="KW-0812">Transmembrane</keyword>
<feature type="transmembrane region" description="Helical" evidence="1">
    <location>
        <begin position="65"/>
        <end position="85"/>
    </location>
</feature>
<dbReference type="InterPro" id="IPR021683">
    <property type="entry name" value="DUF3267"/>
</dbReference>
<feature type="transmembrane region" description="Helical" evidence="1">
    <location>
        <begin position="20"/>
        <end position="45"/>
    </location>
</feature>
<sequence>MEAKKKLFEVNIMENKKFVWGLNILAVVLIFPFAFVFGVIGSLLIANGSQYWELSVSEVWLLFPLYILLIVVHEAIHGIFFKVFCPENPVKYGFKWKSGMAYATSPGSLYNRMQMLVISLAPFVVISLGLTMLAGFGMMNTTLYFMLATMHAASCAGDFYYVYLLLVKFAKENIAVEDTETGLIIYQA</sequence>
<gene>
    <name evidence="2" type="ORF">ID09_06520</name>
</gene>
<feature type="transmembrane region" description="Helical" evidence="1">
    <location>
        <begin position="115"/>
        <end position="137"/>
    </location>
</feature>
<dbReference type="AlphaFoldDB" id="A0A075SIM7"/>
<evidence type="ECO:0000313" key="3">
    <source>
        <dbReference type="Proteomes" id="UP000028185"/>
    </source>
</evidence>
<dbReference type="Pfam" id="PF11667">
    <property type="entry name" value="DUF3267"/>
    <property type="match status" value="1"/>
</dbReference>
<feature type="transmembrane region" description="Helical" evidence="1">
    <location>
        <begin position="143"/>
        <end position="166"/>
    </location>
</feature>
<dbReference type="RefSeq" id="WP_024381427.1">
    <property type="nucleotide sequence ID" value="NZ_ALLE01000002.1"/>
</dbReference>
<dbReference type="Proteomes" id="UP000028185">
    <property type="component" value="Chromosome"/>
</dbReference>